<keyword evidence="7" id="KW-1185">Reference proteome</keyword>
<gene>
    <name evidence="6" type="ORF">PC110_g13212</name>
    <name evidence="1" type="ORF">PC113_g12723</name>
    <name evidence="2" type="ORF">PC115_g11684</name>
    <name evidence="3" type="ORF">PC117_g17139</name>
    <name evidence="4" type="ORF">PC118_g12304</name>
    <name evidence="5" type="ORF">PC129_g10621</name>
</gene>
<dbReference type="Proteomes" id="UP000774804">
    <property type="component" value="Unassembled WGS sequence"/>
</dbReference>
<protein>
    <submittedName>
        <fullName evidence="6">Uncharacterized protein</fullName>
    </submittedName>
</protein>
<name>A0A329S1P9_9STRA</name>
<reference evidence="6 7" key="1">
    <citation type="submission" date="2018-01" db="EMBL/GenBank/DDBJ databases">
        <title>Draft genome of the strawberry crown rot pathogen Phytophthora cactorum.</title>
        <authorList>
            <person name="Armitage A.D."/>
            <person name="Lysoe E."/>
            <person name="Nellist C.F."/>
            <person name="Harrison R.J."/>
            <person name="Brurberg M.B."/>
        </authorList>
    </citation>
    <scope>NUCLEOTIDE SEQUENCE [LARGE SCALE GENOMIC DNA]</scope>
    <source>
        <strain evidence="6 7">10300</strain>
    </source>
</reference>
<accession>A0A329S1P9</accession>
<dbReference type="EMBL" id="RCMI01000373">
    <property type="protein sequence ID" value="KAG2914475.1"/>
    <property type="molecule type" value="Genomic_DNA"/>
</dbReference>
<dbReference type="EMBL" id="RCMK01000633">
    <property type="protein sequence ID" value="KAG2918228.1"/>
    <property type="molecule type" value="Genomic_DNA"/>
</dbReference>
<evidence type="ECO:0000313" key="4">
    <source>
        <dbReference type="EMBL" id="KAG2978394.1"/>
    </source>
</evidence>
<evidence type="ECO:0000313" key="3">
    <source>
        <dbReference type="EMBL" id="KAG2918228.1"/>
    </source>
</evidence>
<proteinExistence type="predicted"/>
<dbReference type="Proteomes" id="UP000760860">
    <property type="component" value="Unassembled WGS sequence"/>
</dbReference>
<dbReference type="Proteomes" id="UP000697107">
    <property type="component" value="Unassembled WGS sequence"/>
</dbReference>
<organism evidence="6 7">
    <name type="scientific">Phytophthora cactorum</name>
    <dbReference type="NCBI Taxonomy" id="29920"/>
    <lineage>
        <taxon>Eukaryota</taxon>
        <taxon>Sar</taxon>
        <taxon>Stramenopiles</taxon>
        <taxon>Oomycota</taxon>
        <taxon>Peronosporomycetes</taxon>
        <taxon>Peronosporales</taxon>
        <taxon>Peronosporaceae</taxon>
        <taxon>Phytophthora</taxon>
    </lineage>
</organism>
<dbReference type="Proteomes" id="UP000251314">
    <property type="component" value="Unassembled WGS sequence"/>
</dbReference>
<dbReference type="EMBL" id="RCML01000392">
    <property type="protein sequence ID" value="KAG2978394.1"/>
    <property type="molecule type" value="Genomic_DNA"/>
</dbReference>
<sequence>MTRRSLRPTAGRPGDCAHRPVKKTKCNAVVADDTPSPAAENPADIAEGEVRDTCGPFRGVFDSWDDGFGVQQIPTLYIPSL</sequence>
<dbReference type="EMBL" id="MJFZ01000371">
    <property type="protein sequence ID" value="RAW30440.1"/>
    <property type="molecule type" value="Genomic_DNA"/>
</dbReference>
<dbReference type="AlphaFoldDB" id="A0A329S1P9"/>
<dbReference type="Proteomes" id="UP000735874">
    <property type="component" value="Unassembled WGS sequence"/>
</dbReference>
<dbReference type="EMBL" id="RCMG01000392">
    <property type="protein sequence ID" value="KAG2855105.1"/>
    <property type="molecule type" value="Genomic_DNA"/>
</dbReference>
<dbReference type="VEuPathDB" id="FungiDB:PC110_g13212"/>
<comment type="caution">
    <text evidence="6">The sequence shown here is derived from an EMBL/GenBank/DDBJ whole genome shotgun (WGS) entry which is preliminary data.</text>
</comment>
<evidence type="ECO:0000313" key="6">
    <source>
        <dbReference type="EMBL" id="RAW30440.1"/>
    </source>
</evidence>
<evidence type="ECO:0000313" key="5">
    <source>
        <dbReference type="EMBL" id="KAG3218571.1"/>
    </source>
</evidence>
<dbReference type="Proteomes" id="UP000736787">
    <property type="component" value="Unassembled WGS sequence"/>
</dbReference>
<evidence type="ECO:0000313" key="2">
    <source>
        <dbReference type="EMBL" id="KAG2914475.1"/>
    </source>
</evidence>
<evidence type="ECO:0000313" key="7">
    <source>
        <dbReference type="Proteomes" id="UP000251314"/>
    </source>
</evidence>
<dbReference type="EMBL" id="RCMV01000356">
    <property type="protein sequence ID" value="KAG3218571.1"/>
    <property type="molecule type" value="Genomic_DNA"/>
</dbReference>
<reference evidence="5" key="2">
    <citation type="submission" date="2018-05" db="EMBL/GenBank/DDBJ databases">
        <title>Effector identification in a new, highly contiguous assembly of the strawberry crown rot pathogen Phytophthora cactorum.</title>
        <authorList>
            <person name="Armitage A.D."/>
            <person name="Nellist C.F."/>
            <person name="Bates H."/>
            <person name="Vickerstaff R.J."/>
            <person name="Harrison R.J."/>
        </authorList>
    </citation>
    <scope>NUCLEOTIDE SEQUENCE</scope>
    <source>
        <strain evidence="1">15-7</strain>
        <strain evidence="2">4032</strain>
        <strain evidence="3">4040</strain>
        <strain evidence="4">P415</strain>
        <strain evidence="5">P421</strain>
    </source>
</reference>
<evidence type="ECO:0000313" key="1">
    <source>
        <dbReference type="EMBL" id="KAG2855105.1"/>
    </source>
</evidence>